<dbReference type="InterPro" id="IPR036514">
    <property type="entry name" value="SGNH_hydro_sf"/>
</dbReference>
<keyword evidence="1" id="KW-0812">Transmembrane</keyword>
<sequence>MMCSMRGGYFLNNIFVPIWLCVCLTAATSVAANGAARSSSTQSSSSDSDAFRSLCILPLGDSLTQGVGAHGSYRSHLFDLLQSRHANLNSHHHRNSIIGNNNNRIERSKLGVTFIGSSNRTCTPKKPLERFPHDTFDQPHEGHCSWNSRQLSEYVLSFIEHQSKGRALVDGDVSAETPAPPPSVFGVGGADEAERLFLARGKQHAAATYAKKCRFGAVDVSLLLIGHNDAFQAARKCKIKEAIPISGASDKKNAALANAAALKDTKAAACVSQFLADFETNVVNLVDGLFEAYPLMRLVVGLNPTTNFPVVDVVLHHILLSVVGEHGRGRSNVATFDDWERRHTFDSTHPNEMGSKYMALRWYEAMRQLPVPLVQLVTATGVGGGDRDDGSLLDAAIIDASRDGQVISKLQRATPQLLPLKGIEEFDDDDEHFPFRVSRLLFLMFTVTFLLAVAVRRVRMSLRGLALVVAPAALRKWL</sequence>
<reference evidence="4" key="1">
    <citation type="submission" date="2015-09" db="EMBL/GenBank/DDBJ databases">
        <authorList>
            <consortium name="Pathogen Informatics"/>
        </authorList>
    </citation>
    <scope>NUCLEOTIDE SEQUENCE [LARGE SCALE GENOMIC DNA]</scope>
    <source>
        <strain evidence="4">Lake Konstanz</strain>
    </source>
</reference>
<dbReference type="EMBL" id="CYKH01000935">
    <property type="protein sequence ID" value="CUG69418.1"/>
    <property type="molecule type" value="Genomic_DNA"/>
</dbReference>
<organism evidence="3 4">
    <name type="scientific">Bodo saltans</name>
    <name type="common">Flagellated protozoan</name>
    <dbReference type="NCBI Taxonomy" id="75058"/>
    <lineage>
        <taxon>Eukaryota</taxon>
        <taxon>Discoba</taxon>
        <taxon>Euglenozoa</taxon>
        <taxon>Kinetoplastea</taxon>
        <taxon>Metakinetoplastina</taxon>
        <taxon>Eubodonida</taxon>
        <taxon>Bodonidae</taxon>
        <taxon>Bodo</taxon>
    </lineage>
</organism>
<name>A0A0S4J3B8_BODSA</name>
<feature type="chain" id="PRO_5006621837" evidence="2">
    <location>
        <begin position="32"/>
        <end position="478"/>
    </location>
</feature>
<dbReference type="SUPFAM" id="SSF52266">
    <property type="entry name" value="SGNH hydrolase"/>
    <property type="match status" value="1"/>
</dbReference>
<dbReference type="Gene3D" id="3.40.50.1110">
    <property type="entry name" value="SGNH hydrolase"/>
    <property type="match status" value="2"/>
</dbReference>
<evidence type="ECO:0000313" key="3">
    <source>
        <dbReference type="EMBL" id="CUG69418.1"/>
    </source>
</evidence>
<evidence type="ECO:0000313" key="4">
    <source>
        <dbReference type="Proteomes" id="UP000051952"/>
    </source>
</evidence>
<dbReference type="AlphaFoldDB" id="A0A0S4J3B8"/>
<feature type="signal peptide" evidence="2">
    <location>
        <begin position="1"/>
        <end position="31"/>
    </location>
</feature>
<feature type="transmembrane region" description="Helical" evidence="1">
    <location>
        <begin position="437"/>
        <end position="455"/>
    </location>
</feature>
<dbReference type="OrthoDB" id="278312at2759"/>
<dbReference type="Proteomes" id="UP000051952">
    <property type="component" value="Unassembled WGS sequence"/>
</dbReference>
<evidence type="ECO:0000256" key="1">
    <source>
        <dbReference type="SAM" id="Phobius"/>
    </source>
</evidence>
<keyword evidence="1" id="KW-0472">Membrane</keyword>
<keyword evidence="1" id="KW-1133">Transmembrane helix</keyword>
<gene>
    <name evidence="3" type="ORF">BSAL_83350</name>
</gene>
<dbReference type="VEuPathDB" id="TriTrypDB:BSAL_83350"/>
<proteinExistence type="predicted"/>
<protein>
    <submittedName>
        <fullName evidence="3">Membrane-associated protein, putative</fullName>
    </submittedName>
</protein>
<keyword evidence="2" id="KW-0732">Signal</keyword>
<accession>A0A0S4J3B8</accession>
<keyword evidence="4" id="KW-1185">Reference proteome</keyword>
<evidence type="ECO:0000256" key="2">
    <source>
        <dbReference type="SAM" id="SignalP"/>
    </source>
</evidence>